<feature type="domain" description="SSD" evidence="7">
    <location>
        <begin position="260"/>
        <end position="385"/>
    </location>
</feature>
<feature type="domain" description="SSD" evidence="7">
    <location>
        <begin position="620"/>
        <end position="779"/>
    </location>
</feature>
<dbReference type="SUPFAM" id="SSF82866">
    <property type="entry name" value="Multidrug efflux transporter AcrB transmembrane domain"/>
    <property type="match status" value="2"/>
</dbReference>
<feature type="transmembrane region" description="Helical" evidence="6">
    <location>
        <begin position="616"/>
        <end position="642"/>
    </location>
</feature>
<evidence type="ECO:0000259" key="7">
    <source>
        <dbReference type="PROSITE" id="PS50156"/>
    </source>
</evidence>
<evidence type="ECO:0000256" key="6">
    <source>
        <dbReference type="SAM" id="Phobius"/>
    </source>
</evidence>
<feature type="transmembrane region" description="Helical" evidence="6">
    <location>
        <begin position="234"/>
        <end position="250"/>
    </location>
</feature>
<dbReference type="Pfam" id="PF03176">
    <property type="entry name" value="MMPL"/>
    <property type="match status" value="2"/>
</dbReference>
<feature type="transmembrane region" description="Helical" evidence="6">
    <location>
        <begin position="424"/>
        <end position="446"/>
    </location>
</feature>
<evidence type="ECO:0000313" key="9">
    <source>
        <dbReference type="Proteomes" id="UP000285961"/>
    </source>
</evidence>
<feature type="transmembrane region" description="Helical" evidence="6">
    <location>
        <begin position="360"/>
        <end position="379"/>
    </location>
</feature>
<feature type="transmembrane region" description="Helical" evidence="6">
    <location>
        <begin position="282"/>
        <end position="301"/>
    </location>
</feature>
<evidence type="ECO:0000256" key="2">
    <source>
        <dbReference type="ARBA" id="ARBA00022475"/>
    </source>
</evidence>
<dbReference type="InterPro" id="IPR004869">
    <property type="entry name" value="MMPL_dom"/>
</dbReference>
<comment type="subcellular location">
    <subcellularLocation>
        <location evidence="1">Cell membrane</location>
        <topology evidence="1">Multi-pass membrane protein</topology>
    </subcellularLocation>
</comment>
<keyword evidence="2" id="KW-1003">Cell membrane</keyword>
<feature type="transmembrane region" description="Helical" evidence="6">
    <location>
        <begin position="729"/>
        <end position="747"/>
    </location>
</feature>
<reference evidence="8 9" key="1">
    <citation type="journal article" date="2017" name="ISME J.">
        <title>Energy and carbon metabolisms in a deep terrestrial subsurface fluid microbial community.</title>
        <authorList>
            <person name="Momper L."/>
            <person name="Jungbluth S.P."/>
            <person name="Lee M.D."/>
            <person name="Amend J.P."/>
        </authorList>
    </citation>
    <scope>NUCLEOTIDE SEQUENCE [LARGE SCALE GENOMIC DNA]</scope>
    <source>
        <strain evidence="8">SURF_17</strain>
    </source>
</reference>
<feature type="transmembrane region" description="Helical" evidence="6">
    <location>
        <begin position="257"/>
        <end position="276"/>
    </location>
</feature>
<sequence>MVSRGGNHLQGDSHSMKAFFRFVTTYPRAVIMVIFGLTLFFSIQIPRLPFSVNMKDWVPDDHPVAVFNQEMEDQFGAVDPVIIGVVSDDPEGVFNHDTLKLIYDLTREVDALDGVVLGDTVGLASTKNIISTEEGLEVKTFMEAVPETAEDIEALRRAVYGNDMFVGNIVSRDGRAALIIAKFEEAQNKKELYQDIAAVVNRYRAAGKDKIFFTGKPVMEGLVGIDIVRDLKRMLPIVAVVVVVVLYLTFKCVRGVLLPLVVVGVSTVWTLGIMAITDVPLYAIATWIPIILIAIGCAYGIHILNRYFEEVGTNGRDQNAMEIAIATMEDIWKPVAMASFTTSAGFLSLITVAVKPIRAVGIFTGLGILFALGLSFTFIPATLSLMKIKAIGPVGFLREDGVRPAGLLNRILSSGGDFVFTRRVALIVLALVITLFSVGFLPKLYIDDGLALNLSPESEVLKAHYFLNDLMGGSTVLSIVIDGRKADSIKAPDLLRRVDRLQEFVDEQEGVGESIALAEYIKRMHLVMNENKREFQEIPDSQDLVAQYLLLYSMAGDPDDFDELVDYAYRKANVKVLLKRDTAVTIRGFIEKVTPFLQEVFDDQEVEAVPTGNGRIIVLLVDLIISGLLVSLFTALIIVLVITASMFRSPLIGLITLIPITVATLFNFGVLSVFGIRLGVATAMNSCIGIGIGVDYTIHFVARYRKMLSHGLNPRLAISRTMLSSGKAIFFNALVVTLGFLVLIFSVTPPNKYLGLLVSLNMVTSFLGAMTLLPAILSFIPSQWIMKGLSLVESQDENVIGKGQDLNTRKNDGKA</sequence>
<evidence type="ECO:0000256" key="5">
    <source>
        <dbReference type="ARBA" id="ARBA00023136"/>
    </source>
</evidence>
<feature type="transmembrane region" description="Helical" evidence="6">
    <location>
        <begin position="654"/>
        <end position="676"/>
    </location>
</feature>
<keyword evidence="4 6" id="KW-1133">Transmembrane helix</keyword>
<evidence type="ECO:0000313" key="8">
    <source>
        <dbReference type="EMBL" id="RJP73949.1"/>
    </source>
</evidence>
<evidence type="ECO:0000256" key="1">
    <source>
        <dbReference type="ARBA" id="ARBA00004651"/>
    </source>
</evidence>
<gene>
    <name evidence="8" type="ORF">C4532_03760</name>
</gene>
<dbReference type="InterPro" id="IPR050545">
    <property type="entry name" value="Mycobact_MmpL"/>
</dbReference>
<feature type="transmembrane region" description="Helical" evidence="6">
    <location>
        <begin position="753"/>
        <end position="780"/>
    </location>
</feature>
<keyword evidence="3 6" id="KW-0812">Transmembrane</keyword>
<evidence type="ECO:0000256" key="3">
    <source>
        <dbReference type="ARBA" id="ARBA00022692"/>
    </source>
</evidence>
<protein>
    <submittedName>
        <fullName evidence="8">RND family transporter</fullName>
    </submittedName>
</protein>
<dbReference type="InterPro" id="IPR000731">
    <property type="entry name" value="SSD"/>
</dbReference>
<dbReference type="Proteomes" id="UP000285961">
    <property type="component" value="Unassembled WGS sequence"/>
</dbReference>
<feature type="transmembrane region" description="Helical" evidence="6">
    <location>
        <begin position="26"/>
        <end position="45"/>
    </location>
</feature>
<dbReference type="EMBL" id="QZKI01000022">
    <property type="protein sequence ID" value="RJP73949.1"/>
    <property type="molecule type" value="Genomic_DNA"/>
</dbReference>
<accession>A0A419F662</accession>
<evidence type="ECO:0000256" key="4">
    <source>
        <dbReference type="ARBA" id="ARBA00022989"/>
    </source>
</evidence>
<organism evidence="8 9">
    <name type="scientific">Candidatus Abyssobacteria bacterium SURF_17</name>
    <dbReference type="NCBI Taxonomy" id="2093361"/>
    <lineage>
        <taxon>Bacteria</taxon>
        <taxon>Pseudomonadati</taxon>
        <taxon>Candidatus Hydrogenedentota</taxon>
        <taxon>Candidatus Abyssobacteria</taxon>
    </lineage>
</organism>
<comment type="caution">
    <text evidence="8">The sequence shown here is derived from an EMBL/GenBank/DDBJ whole genome shotgun (WGS) entry which is preliminary data.</text>
</comment>
<feature type="transmembrane region" description="Helical" evidence="6">
    <location>
        <begin position="335"/>
        <end position="354"/>
    </location>
</feature>
<dbReference type="PROSITE" id="PS50156">
    <property type="entry name" value="SSD"/>
    <property type="match status" value="2"/>
</dbReference>
<dbReference type="PANTHER" id="PTHR33406">
    <property type="entry name" value="MEMBRANE PROTEIN MJ1562-RELATED"/>
    <property type="match status" value="1"/>
</dbReference>
<feature type="transmembrane region" description="Helical" evidence="6">
    <location>
        <begin position="682"/>
        <end position="702"/>
    </location>
</feature>
<name>A0A419F662_9BACT</name>
<proteinExistence type="predicted"/>
<dbReference type="Gene3D" id="1.20.1640.10">
    <property type="entry name" value="Multidrug efflux transporter AcrB transmembrane domain"/>
    <property type="match status" value="2"/>
</dbReference>
<keyword evidence="5 6" id="KW-0472">Membrane</keyword>
<dbReference type="AlphaFoldDB" id="A0A419F662"/>
<dbReference type="GO" id="GO:0005886">
    <property type="term" value="C:plasma membrane"/>
    <property type="evidence" value="ECO:0007669"/>
    <property type="project" value="UniProtKB-SubCell"/>
</dbReference>
<dbReference type="PANTHER" id="PTHR33406:SF13">
    <property type="entry name" value="MEMBRANE PROTEIN YDFJ"/>
    <property type="match status" value="1"/>
</dbReference>